<keyword evidence="5 8" id="KW-0812">Transmembrane</keyword>
<dbReference type="RefSeq" id="YP_009346446.1">
    <property type="nucleotide sequence ID" value="NC_033869.1"/>
</dbReference>
<feature type="transmembrane region" description="Helical" evidence="10">
    <location>
        <begin position="206"/>
        <end position="226"/>
    </location>
</feature>
<keyword evidence="9" id="KW-0830">Ubiquinone</keyword>
<dbReference type="GO" id="GO:0005743">
    <property type="term" value="C:mitochondrial inner membrane"/>
    <property type="evidence" value="ECO:0007669"/>
    <property type="project" value="UniProtKB-SubCell"/>
</dbReference>
<evidence type="ECO:0000256" key="8">
    <source>
        <dbReference type="RuleBase" id="RU000471"/>
    </source>
</evidence>
<evidence type="ECO:0000256" key="6">
    <source>
        <dbReference type="ARBA" id="ARBA00022989"/>
    </source>
</evidence>
<dbReference type="GO" id="GO:0008137">
    <property type="term" value="F:NADH dehydrogenase (ubiquinone) activity"/>
    <property type="evidence" value="ECO:0007669"/>
    <property type="project" value="UniProtKB-EC"/>
</dbReference>
<evidence type="ECO:0000256" key="9">
    <source>
        <dbReference type="RuleBase" id="RU000473"/>
    </source>
</evidence>
<dbReference type="PANTHER" id="PTHR11432:SF3">
    <property type="entry name" value="NADH-UBIQUINONE OXIDOREDUCTASE CHAIN 1"/>
    <property type="match status" value="1"/>
</dbReference>
<organism evidence="11">
    <name type="scientific">Xiphinema rivesi</name>
    <dbReference type="NCBI Taxonomy" id="70223"/>
    <lineage>
        <taxon>Eukaryota</taxon>
        <taxon>Metazoa</taxon>
        <taxon>Ecdysozoa</taxon>
        <taxon>Nematoda</taxon>
        <taxon>Enoplea</taxon>
        <taxon>Dorylaimia</taxon>
        <taxon>Dorylaimida</taxon>
        <taxon>Dorylaimina</taxon>
        <taxon>Longidoroidea</taxon>
        <taxon>Longidoridae</taxon>
        <taxon>Xiphinema</taxon>
    </lineage>
</organism>
<dbReference type="GO" id="GO:0009060">
    <property type="term" value="P:aerobic respiration"/>
    <property type="evidence" value="ECO:0007669"/>
    <property type="project" value="TreeGrafter"/>
</dbReference>
<sequence length="289" mass="32586">MMLWMVGMLVLLILGLMLVAFYTLLERKLLGSSQVRLGPNKLALLGVLQPVFDGLKLLTKSLHMPVISQMLLFIGPAISFMTFMIFWTFVLPWSGNFMFRCSSLLLFMMLGFSAYSVVIMGWGVSSVFSKLGSLRAMLQGLSFEVSLILAFFMTLIHLNSVNLNNLLICSEISITWGLMWVILCLMESNRAPFDLLEGESELISGFNIEMSSVVFVLVFLSEYGILFSLSMLISIPFSEGLSVMAVLCASFMLFIRSCFPRVRYDSLMVLMWQAFLPAVVMLSFQLKFF</sequence>
<evidence type="ECO:0000256" key="2">
    <source>
        <dbReference type="ARBA" id="ARBA00010535"/>
    </source>
</evidence>
<dbReference type="InterPro" id="IPR001694">
    <property type="entry name" value="NADH_UbQ_OxRdtase_su1/FPO"/>
</dbReference>
<dbReference type="CTD" id="4535"/>
<dbReference type="GeneID" id="31080126"/>
<keyword evidence="8" id="KW-0520">NAD</keyword>
<accession>A0A1P8C7A3</accession>
<comment type="similarity">
    <text evidence="2 8">Belongs to the complex I subunit 1 family.</text>
</comment>
<reference evidence="11" key="1">
    <citation type="journal article" date="2017" name="Sci. Rep.">
        <title>Mitochondrial genome diversity in dagger and needle nematodes (Nematoda: Longidoridae).</title>
        <authorList>
            <person name="Palomares-Rius J.E."/>
            <person name="Cantalapiedra-Navarrete C."/>
            <person name="Archidona-Yuste A."/>
            <person name="Blok V.C."/>
            <person name="Castillo P."/>
        </authorList>
    </citation>
    <scope>NUCLEOTIDE SEQUENCE</scope>
    <source>
        <strain evidence="11">ISLA</strain>
    </source>
</reference>
<feature type="transmembrane region" description="Helical" evidence="10">
    <location>
        <begin position="267"/>
        <end position="286"/>
    </location>
</feature>
<feature type="transmembrane region" description="Helical" evidence="10">
    <location>
        <begin position="232"/>
        <end position="255"/>
    </location>
</feature>
<evidence type="ECO:0000256" key="10">
    <source>
        <dbReference type="SAM" id="Phobius"/>
    </source>
</evidence>
<evidence type="ECO:0000313" key="11">
    <source>
        <dbReference type="EMBL" id="AOT84256.1"/>
    </source>
</evidence>
<dbReference type="EC" id="7.1.1.2" evidence="9"/>
<feature type="transmembrane region" description="Helical" evidence="10">
    <location>
        <begin position="6"/>
        <end position="25"/>
    </location>
</feature>
<protein>
    <recommendedName>
        <fullName evidence="3 9">NADH-ubiquinone oxidoreductase chain 1</fullName>
        <ecNumber evidence="9">7.1.1.2</ecNumber>
    </recommendedName>
</protein>
<keyword evidence="7 10" id="KW-0472">Membrane</keyword>
<dbReference type="GO" id="GO:0003954">
    <property type="term" value="F:NADH dehydrogenase activity"/>
    <property type="evidence" value="ECO:0007669"/>
    <property type="project" value="TreeGrafter"/>
</dbReference>
<feature type="transmembrane region" description="Helical" evidence="10">
    <location>
        <begin position="136"/>
        <end position="158"/>
    </location>
</feature>
<evidence type="ECO:0000256" key="3">
    <source>
        <dbReference type="ARBA" id="ARBA00021009"/>
    </source>
</evidence>
<name>A0A1P8C7A3_9BILA</name>
<keyword evidence="6 10" id="KW-1133">Transmembrane helix</keyword>
<feature type="transmembrane region" description="Helical" evidence="10">
    <location>
        <begin position="70"/>
        <end position="91"/>
    </location>
</feature>
<comment type="catalytic activity">
    <reaction evidence="9">
        <text>a ubiquinone + NADH + 5 H(+)(in) = a ubiquinol + NAD(+) + 4 H(+)(out)</text>
        <dbReference type="Rhea" id="RHEA:29091"/>
        <dbReference type="Rhea" id="RHEA-COMP:9565"/>
        <dbReference type="Rhea" id="RHEA-COMP:9566"/>
        <dbReference type="ChEBI" id="CHEBI:15378"/>
        <dbReference type="ChEBI" id="CHEBI:16389"/>
        <dbReference type="ChEBI" id="CHEBI:17976"/>
        <dbReference type="ChEBI" id="CHEBI:57540"/>
        <dbReference type="ChEBI" id="CHEBI:57945"/>
        <dbReference type="EC" id="7.1.1.2"/>
    </reaction>
</comment>
<keyword evidence="9 11" id="KW-0496">Mitochondrion</keyword>
<gene>
    <name evidence="11" type="primary">ND1</name>
</gene>
<feature type="transmembrane region" description="Helical" evidence="10">
    <location>
        <begin position="97"/>
        <end position="124"/>
    </location>
</feature>
<dbReference type="AlphaFoldDB" id="A0A1P8C7A3"/>
<comment type="subcellular location">
    <subcellularLocation>
        <location evidence="1">Membrane</location>
        <topology evidence="1">Multi-pass membrane protein</topology>
    </subcellularLocation>
    <subcellularLocation>
        <location evidence="8">Mitochondrion inner membrane</location>
        <topology evidence="8">Multi-pass membrane protein</topology>
    </subcellularLocation>
</comment>
<feature type="transmembrane region" description="Helical" evidence="10">
    <location>
        <begin position="164"/>
        <end position="185"/>
    </location>
</feature>
<dbReference type="Pfam" id="PF00146">
    <property type="entry name" value="NADHdh"/>
    <property type="match status" value="1"/>
</dbReference>
<proteinExistence type="inferred from homology"/>
<evidence type="ECO:0000256" key="5">
    <source>
        <dbReference type="ARBA" id="ARBA00022692"/>
    </source>
</evidence>
<dbReference type="EMBL" id="KU746820">
    <property type="protein sequence ID" value="AOT84256.1"/>
    <property type="molecule type" value="Genomic_DNA"/>
</dbReference>
<geneLocation type="mitochondrion" evidence="11"/>
<evidence type="ECO:0000256" key="4">
    <source>
        <dbReference type="ARBA" id="ARBA00022448"/>
    </source>
</evidence>
<evidence type="ECO:0000256" key="7">
    <source>
        <dbReference type="ARBA" id="ARBA00023136"/>
    </source>
</evidence>
<keyword evidence="4" id="KW-0813">Transport</keyword>
<evidence type="ECO:0000256" key="1">
    <source>
        <dbReference type="ARBA" id="ARBA00004141"/>
    </source>
</evidence>
<dbReference type="PANTHER" id="PTHR11432">
    <property type="entry name" value="NADH DEHYDROGENASE SUBUNIT 1"/>
    <property type="match status" value="1"/>
</dbReference>